<protein>
    <recommendedName>
        <fullName evidence="4">Multipass membrane protein</fullName>
    </recommendedName>
</protein>
<organism evidence="2 3">
    <name type="scientific">Acidianus brierleyi</name>
    <dbReference type="NCBI Taxonomy" id="41673"/>
    <lineage>
        <taxon>Archaea</taxon>
        <taxon>Thermoproteota</taxon>
        <taxon>Thermoprotei</taxon>
        <taxon>Sulfolobales</taxon>
        <taxon>Sulfolobaceae</taxon>
        <taxon>Acidianus</taxon>
    </lineage>
</organism>
<name>A0A2U9IIS8_9CREN</name>
<dbReference type="RefSeq" id="WP_110271836.1">
    <property type="nucleotide sequence ID" value="NZ_CP029289.2"/>
</dbReference>
<keyword evidence="1" id="KW-0472">Membrane</keyword>
<keyword evidence="1" id="KW-0812">Transmembrane</keyword>
<dbReference type="OrthoDB" id="43317at2157"/>
<keyword evidence="1" id="KW-1133">Transmembrane helix</keyword>
<proteinExistence type="predicted"/>
<evidence type="ECO:0000256" key="1">
    <source>
        <dbReference type="SAM" id="Phobius"/>
    </source>
</evidence>
<sequence>MANSRRTYSQVLNTYLVIILIIIMMVAIFGVLAVPYYISPITYFNGGVPQATGLLVLGSILVAMLLSGIYLLERRQIEFGSFLIIFAVMILAILIWEQYGISSVNNIIHNI</sequence>
<feature type="transmembrane region" description="Helical" evidence="1">
    <location>
        <begin position="79"/>
        <end position="96"/>
    </location>
</feature>
<dbReference type="GeneID" id="36832152"/>
<dbReference type="EMBL" id="CP029289">
    <property type="protein sequence ID" value="AWR95958.1"/>
    <property type="molecule type" value="Genomic_DNA"/>
</dbReference>
<gene>
    <name evidence="2" type="ORF">DFR85_08310</name>
</gene>
<dbReference type="AlphaFoldDB" id="A0A2U9IIS8"/>
<accession>A0A2U9IIS8</accession>
<feature type="transmembrane region" description="Helical" evidence="1">
    <location>
        <begin position="50"/>
        <end position="72"/>
    </location>
</feature>
<keyword evidence="3" id="KW-1185">Reference proteome</keyword>
<evidence type="ECO:0008006" key="4">
    <source>
        <dbReference type="Google" id="ProtNLM"/>
    </source>
</evidence>
<evidence type="ECO:0000313" key="2">
    <source>
        <dbReference type="EMBL" id="AWR95958.1"/>
    </source>
</evidence>
<evidence type="ECO:0000313" key="3">
    <source>
        <dbReference type="Proteomes" id="UP000248044"/>
    </source>
</evidence>
<dbReference type="KEGG" id="abri:DFR85_08310"/>
<feature type="transmembrane region" description="Helical" evidence="1">
    <location>
        <begin position="12"/>
        <end position="38"/>
    </location>
</feature>
<reference evidence="2 3" key="1">
    <citation type="submission" date="2018-05" db="EMBL/GenBank/DDBJ databases">
        <title>Complete Genome Sequences of Extremely Thermoacidophilic, Metal-Mobilizing Type-Strain Members of the Archaeal Family Sulfolobaceae: Acidianus brierleyi DSM-1651T, Acidianus sulfidivorans DSM-18786T, Metallosphaera hakonensis DSM-7519T, and Metallosphaera prunae DSM-10039T.</title>
        <authorList>
            <person name="Counts J.A."/>
            <person name="Kelly R.M."/>
        </authorList>
    </citation>
    <scope>NUCLEOTIDE SEQUENCE [LARGE SCALE GENOMIC DNA]</scope>
    <source>
        <strain evidence="2 3">DSM 1651</strain>
    </source>
</reference>
<dbReference type="Proteomes" id="UP000248044">
    <property type="component" value="Chromosome"/>
</dbReference>